<dbReference type="EMBL" id="LSRQ01004143">
    <property type="protein sequence ID" value="OAY69927.1"/>
    <property type="molecule type" value="Genomic_DNA"/>
</dbReference>
<dbReference type="GO" id="GO:0003723">
    <property type="term" value="F:RNA binding"/>
    <property type="evidence" value="ECO:0007669"/>
    <property type="project" value="InterPro"/>
</dbReference>
<dbReference type="FunFam" id="1.25.40.10:FF:000184">
    <property type="entry name" value="Pentatricopeptide repeat-containing protein, chloroplastic"/>
    <property type="match status" value="1"/>
</dbReference>
<dbReference type="PROSITE" id="PS51375">
    <property type="entry name" value="PPR"/>
    <property type="match status" value="4"/>
</dbReference>
<evidence type="ECO:0000313" key="5">
    <source>
        <dbReference type="Proteomes" id="UP000092600"/>
    </source>
</evidence>
<feature type="repeat" description="PPR" evidence="3">
    <location>
        <begin position="160"/>
        <end position="190"/>
    </location>
</feature>
<dbReference type="Pfam" id="PF12854">
    <property type="entry name" value="PPR_1"/>
    <property type="match status" value="1"/>
</dbReference>
<feature type="repeat" description="PPR" evidence="3">
    <location>
        <begin position="55"/>
        <end position="89"/>
    </location>
</feature>
<dbReference type="GO" id="GO:0009451">
    <property type="term" value="P:RNA modification"/>
    <property type="evidence" value="ECO:0007669"/>
    <property type="project" value="InterPro"/>
</dbReference>
<evidence type="ECO:0000256" key="3">
    <source>
        <dbReference type="PROSITE-ProRule" id="PRU00708"/>
    </source>
</evidence>
<evidence type="ECO:0000313" key="4">
    <source>
        <dbReference type="EMBL" id="OAY69927.1"/>
    </source>
</evidence>
<protein>
    <submittedName>
        <fullName evidence="4">Pentatricopeptide repeat-containing protein, chloroplastic</fullName>
    </submittedName>
</protein>
<feature type="repeat" description="PPR" evidence="3">
    <location>
        <begin position="292"/>
        <end position="326"/>
    </location>
</feature>
<dbReference type="InterPro" id="IPR046848">
    <property type="entry name" value="E_motif"/>
</dbReference>
<dbReference type="PANTHER" id="PTHR47926">
    <property type="entry name" value="PENTATRICOPEPTIDE REPEAT-CONTAINING PROTEIN"/>
    <property type="match status" value="1"/>
</dbReference>
<keyword evidence="1" id="KW-0677">Repeat</keyword>
<dbReference type="Pfam" id="PF01535">
    <property type="entry name" value="PPR"/>
    <property type="match status" value="6"/>
</dbReference>
<gene>
    <name evidence="4" type="ORF">ACMD2_16139</name>
</gene>
<keyword evidence="2" id="KW-0809">Transit peptide</keyword>
<dbReference type="InterPro" id="IPR046960">
    <property type="entry name" value="PPR_At4g14850-like_plant"/>
</dbReference>
<dbReference type="AlphaFoldDB" id="A0A199UYN3"/>
<dbReference type="InterPro" id="IPR011990">
    <property type="entry name" value="TPR-like_helical_dom_sf"/>
</dbReference>
<dbReference type="NCBIfam" id="TIGR00756">
    <property type="entry name" value="PPR"/>
    <property type="match status" value="4"/>
</dbReference>
<evidence type="ECO:0000256" key="2">
    <source>
        <dbReference type="ARBA" id="ARBA00022946"/>
    </source>
</evidence>
<reference evidence="4 5" key="1">
    <citation type="journal article" date="2016" name="DNA Res.">
        <title>The draft genome of MD-2 pineapple using hybrid error correction of long reads.</title>
        <authorList>
            <person name="Redwan R.M."/>
            <person name="Saidin A."/>
            <person name="Kumar S.V."/>
        </authorList>
    </citation>
    <scope>NUCLEOTIDE SEQUENCE [LARGE SCALE GENOMIC DNA]</scope>
    <source>
        <strain evidence="5">cv. MD2</strain>
        <tissue evidence="4">Leaf</tissue>
    </source>
</reference>
<dbReference type="Proteomes" id="UP000092600">
    <property type="component" value="Unassembled WGS sequence"/>
</dbReference>
<dbReference type="PANTHER" id="PTHR47926:SF436">
    <property type="entry name" value="PENTATRICOPEPTIDE REPEAT-CONTAINING PROTEIN ELI1, CHLOROPLASTIC-LIKE ISOFORM X2"/>
    <property type="match status" value="1"/>
</dbReference>
<feature type="repeat" description="PPR" evidence="3">
    <location>
        <begin position="191"/>
        <end position="225"/>
    </location>
</feature>
<comment type="caution">
    <text evidence="4">The sequence shown here is derived from an EMBL/GenBank/DDBJ whole genome shotgun (WGS) entry which is preliminary data.</text>
</comment>
<name>A0A199UYN3_ANACO</name>
<organism evidence="4 5">
    <name type="scientific">Ananas comosus</name>
    <name type="common">Pineapple</name>
    <name type="synonym">Ananas ananas</name>
    <dbReference type="NCBI Taxonomy" id="4615"/>
    <lineage>
        <taxon>Eukaryota</taxon>
        <taxon>Viridiplantae</taxon>
        <taxon>Streptophyta</taxon>
        <taxon>Embryophyta</taxon>
        <taxon>Tracheophyta</taxon>
        <taxon>Spermatophyta</taxon>
        <taxon>Magnoliopsida</taxon>
        <taxon>Liliopsida</taxon>
        <taxon>Poales</taxon>
        <taxon>Bromeliaceae</taxon>
        <taxon>Bromelioideae</taxon>
        <taxon>Ananas</taxon>
    </lineage>
</organism>
<dbReference type="Gene3D" id="1.25.40.10">
    <property type="entry name" value="Tetratricopeptide repeat domain"/>
    <property type="match status" value="3"/>
</dbReference>
<dbReference type="FunFam" id="1.25.40.10:FF:000348">
    <property type="entry name" value="Pentatricopeptide repeat-containing protein chloroplastic"/>
    <property type="match status" value="1"/>
</dbReference>
<dbReference type="Pfam" id="PF20431">
    <property type="entry name" value="E_motif"/>
    <property type="match status" value="1"/>
</dbReference>
<proteinExistence type="predicted"/>
<sequence length="522" mass="57132">MTCKIRAELLSQTSQASAAGQPISDPRTALSLVYAARDLRQVHSFLIRAAERRLSPSTYASLIRALSKSSAPLTAVSLFVDMLRRSPSPCSAHLERTFPSLFVSCARLGSARAGAPLHSMAVKLGLAPDAYVRNAMLFMYANCGCTAEALELFRKCVAFDVVAYNTMIMGFAKSGLLDEAWKLFEEMPVRTVVTWSTMISGYARNGRSKEAMDLFRRMQGEGVEPNANILVSLLGACANLGALDQGEWIHAYLEKNKFELNPIVITAIIDMYCKCCSVGKALEVFESAENKGLSSWNSMILGLALDGRCREAIGLFLMLQANGLRPDKVTFIGVLMACNHSGMTKKAWYYFSLMANTYDIEPEIEHYGCMVDALGRAGLLKEAEDLVKTMPMKPDSIIWGALLSACRTYKNTEIGARAAKRVLELDPQDSGGYVILSNTFAGSGEFGDSVGTRVRMKKSGVRKDPGCSVIEVNGLVHEFVASGVLHPQAKEIYELLDGLDSVLRVVRNVAFSGMEFEGLYWC</sequence>
<evidence type="ECO:0000256" key="1">
    <source>
        <dbReference type="ARBA" id="ARBA00022737"/>
    </source>
</evidence>
<accession>A0A199UYN3</accession>
<dbReference type="InterPro" id="IPR002885">
    <property type="entry name" value="PPR_rpt"/>
</dbReference>